<keyword evidence="6" id="KW-1185">Reference proteome</keyword>
<protein>
    <recommendedName>
        <fullName evidence="4">NAD(P)-binding domain-containing protein</fullName>
    </recommendedName>
</protein>
<proteinExistence type="predicted"/>
<accession>A0AAW1R9S6</accession>
<dbReference type="Pfam" id="PF16363">
    <property type="entry name" value="GDP_Man_Dehyd"/>
    <property type="match status" value="1"/>
</dbReference>
<evidence type="ECO:0000313" key="6">
    <source>
        <dbReference type="Proteomes" id="UP001489004"/>
    </source>
</evidence>
<dbReference type="AlphaFoldDB" id="A0AAW1R9S6"/>
<dbReference type="Proteomes" id="UP001489004">
    <property type="component" value="Unassembled WGS sequence"/>
</dbReference>
<name>A0AAW1R9S6_9CHLO</name>
<gene>
    <name evidence="5" type="ORF">WJX72_012137</name>
</gene>
<dbReference type="GO" id="GO:0009225">
    <property type="term" value="P:nucleotide-sugar metabolic process"/>
    <property type="evidence" value="ECO:0007669"/>
    <property type="project" value="InterPro"/>
</dbReference>
<dbReference type="FunFam" id="3.40.50.720:FF:000304">
    <property type="entry name" value="UDP-glucose 4,6-dehydratase"/>
    <property type="match status" value="1"/>
</dbReference>
<organism evidence="5 6">
    <name type="scientific">[Myrmecia] bisecta</name>
    <dbReference type="NCBI Taxonomy" id="41462"/>
    <lineage>
        <taxon>Eukaryota</taxon>
        <taxon>Viridiplantae</taxon>
        <taxon>Chlorophyta</taxon>
        <taxon>core chlorophytes</taxon>
        <taxon>Trebouxiophyceae</taxon>
        <taxon>Trebouxiales</taxon>
        <taxon>Trebouxiaceae</taxon>
        <taxon>Myrmecia</taxon>
    </lineage>
</organism>
<evidence type="ECO:0000256" key="3">
    <source>
        <dbReference type="ARBA" id="ARBA00023239"/>
    </source>
</evidence>
<reference evidence="5 6" key="1">
    <citation type="journal article" date="2024" name="Nat. Commun.">
        <title>Phylogenomics reveals the evolutionary origins of lichenization in chlorophyte algae.</title>
        <authorList>
            <person name="Puginier C."/>
            <person name="Libourel C."/>
            <person name="Otte J."/>
            <person name="Skaloud P."/>
            <person name="Haon M."/>
            <person name="Grisel S."/>
            <person name="Petersen M."/>
            <person name="Berrin J.G."/>
            <person name="Delaux P.M."/>
            <person name="Dal Grande F."/>
            <person name="Keller J."/>
        </authorList>
    </citation>
    <scope>NUCLEOTIDE SEQUENCE [LARGE SCALE GENOMIC DNA]</scope>
    <source>
        <strain evidence="5 6">SAG 2043</strain>
    </source>
</reference>
<dbReference type="InterPro" id="IPR005888">
    <property type="entry name" value="dTDP_Gluc_deHydtase"/>
</dbReference>
<dbReference type="GO" id="GO:0008460">
    <property type="term" value="F:dTDP-glucose 4,6-dehydratase activity"/>
    <property type="evidence" value="ECO:0007669"/>
    <property type="project" value="InterPro"/>
</dbReference>
<dbReference type="InterPro" id="IPR016040">
    <property type="entry name" value="NAD(P)-bd_dom"/>
</dbReference>
<dbReference type="EMBL" id="JALJOR010000001">
    <property type="protein sequence ID" value="KAK9830506.1"/>
    <property type="molecule type" value="Genomic_DNA"/>
</dbReference>
<dbReference type="Gene3D" id="3.40.50.720">
    <property type="entry name" value="NAD(P)-binding Rossmann-like Domain"/>
    <property type="match status" value="1"/>
</dbReference>
<dbReference type="CDD" id="cd05246">
    <property type="entry name" value="dTDP_GD_SDR_e"/>
    <property type="match status" value="1"/>
</dbReference>
<dbReference type="PANTHER" id="PTHR43000">
    <property type="entry name" value="DTDP-D-GLUCOSE 4,6-DEHYDRATASE-RELATED"/>
    <property type="match status" value="1"/>
</dbReference>
<dbReference type="SUPFAM" id="SSF51735">
    <property type="entry name" value="NAD(P)-binding Rossmann-fold domains"/>
    <property type="match status" value="1"/>
</dbReference>
<feature type="domain" description="NAD(P)-binding" evidence="4">
    <location>
        <begin position="17"/>
        <end position="320"/>
    </location>
</feature>
<evidence type="ECO:0000256" key="1">
    <source>
        <dbReference type="ARBA" id="ARBA00001911"/>
    </source>
</evidence>
<keyword evidence="3" id="KW-0456">Lyase</keyword>
<sequence>MAENGSAPTVYTPRNILVTGGAGFIASHVTKRLVNNYDYKVVVLDKLDYCATLNNLKDVQDKPNFKFIKGDLQSGDLLSYVLSTENIDTVMHFAAQTHVDNSFGNSLAFTMNNTYGTHVLLEACRMSTTIKRVINVSTDEVYGESSLGAEKGLQETSTLEPTNPYSAAKAGAEMMAKAYMTSYKLPIIITRGNNVYGPHQFPEKMIPKFMLLASRGEELPIHGDGLACRSYLFVEDVATAFEAVLHKGTTGEVYNIGTQKERTVMDVAQDITKLFGMSLKKIVHVRDRAFNDRRYYICDNKLNALGWKERTSWEEGLKRTVDWYVQHGFTDYWDNGDVEAALQPHPIIHPQHMLSGPVTGP</sequence>
<keyword evidence="2" id="KW-0520">NAD</keyword>
<evidence type="ECO:0000313" key="5">
    <source>
        <dbReference type="EMBL" id="KAK9830506.1"/>
    </source>
</evidence>
<dbReference type="Gene3D" id="3.90.25.10">
    <property type="entry name" value="UDP-galactose 4-epimerase, domain 1"/>
    <property type="match status" value="1"/>
</dbReference>
<evidence type="ECO:0000256" key="2">
    <source>
        <dbReference type="ARBA" id="ARBA00023027"/>
    </source>
</evidence>
<comment type="caution">
    <text evidence="5">The sequence shown here is derived from an EMBL/GenBank/DDBJ whole genome shotgun (WGS) entry which is preliminary data.</text>
</comment>
<dbReference type="InterPro" id="IPR036291">
    <property type="entry name" value="NAD(P)-bd_dom_sf"/>
</dbReference>
<evidence type="ECO:0000259" key="4">
    <source>
        <dbReference type="Pfam" id="PF16363"/>
    </source>
</evidence>
<comment type="cofactor">
    <cofactor evidence="1">
        <name>NAD(+)</name>
        <dbReference type="ChEBI" id="CHEBI:57540"/>
    </cofactor>
</comment>